<evidence type="ECO:0000313" key="1">
    <source>
        <dbReference type="EMBL" id="KAI5425259.1"/>
    </source>
</evidence>
<keyword evidence="2" id="KW-1185">Reference proteome</keyword>
<proteinExistence type="predicted"/>
<gene>
    <name evidence="1" type="ORF">KIW84_031165</name>
</gene>
<protein>
    <submittedName>
        <fullName evidence="1">Uncharacterized protein</fullName>
    </submittedName>
</protein>
<organism evidence="1 2">
    <name type="scientific">Pisum sativum</name>
    <name type="common">Garden pea</name>
    <name type="synonym">Lathyrus oleraceus</name>
    <dbReference type="NCBI Taxonomy" id="3888"/>
    <lineage>
        <taxon>Eukaryota</taxon>
        <taxon>Viridiplantae</taxon>
        <taxon>Streptophyta</taxon>
        <taxon>Embryophyta</taxon>
        <taxon>Tracheophyta</taxon>
        <taxon>Spermatophyta</taxon>
        <taxon>Magnoliopsida</taxon>
        <taxon>eudicotyledons</taxon>
        <taxon>Gunneridae</taxon>
        <taxon>Pentapetalae</taxon>
        <taxon>rosids</taxon>
        <taxon>fabids</taxon>
        <taxon>Fabales</taxon>
        <taxon>Fabaceae</taxon>
        <taxon>Papilionoideae</taxon>
        <taxon>50 kb inversion clade</taxon>
        <taxon>NPAAA clade</taxon>
        <taxon>Hologalegina</taxon>
        <taxon>IRL clade</taxon>
        <taxon>Fabeae</taxon>
        <taxon>Lathyrus</taxon>
    </lineage>
</organism>
<dbReference type="Proteomes" id="UP001058974">
    <property type="component" value="Chromosome 3"/>
</dbReference>
<sequence>MFSVVFHHGGEFVREEIMFYMGGVQSTDHRVIDVSTYVVGNSVEGNLYVEYNVKDIKVKVVKPQCINVTVRNESSDEDADESDDDAMEVRFDDNEEDMATALNDGFEIVEIKTWVKTHTCARVLNIRSAKSKWVAKDMFNKMQTCEKVIIADIMQDMRKNYSVGITPGRAWKAKKIVDEDSTKQYAIIWSFAISPVNGIDMWSKVDAYELHPHLYKKGHVRPTKIRLRELGEGGSRMRRVGVTYRCTKCDKMVHNSRRCKETVQNPETLKRKRKTPKYYAKKAKVTTGAVEVPLAISGTDGTTEDGDDTLTQKNYCLVMF</sequence>
<dbReference type="Gramene" id="Psat03G0116500-T1">
    <property type="protein sequence ID" value="KAI5425259.1"/>
    <property type="gene ID" value="KIW84_031165"/>
</dbReference>
<evidence type="ECO:0000313" key="2">
    <source>
        <dbReference type="Proteomes" id="UP001058974"/>
    </source>
</evidence>
<reference evidence="1 2" key="1">
    <citation type="journal article" date="2022" name="Nat. Genet.">
        <title>Improved pea reference genome and pan-genome highlight genomic features and evolutionary characteristics.</title>
        <authorList>
            <person name="Yang T."/>
            <person name="Liu R."/>
            <person name="Luo Y."/>
            <person name="Hu S."/>
            <person name="Wang D."/>
            <person name="Wang C."/>
            <person name="Pandey M.K."/>
            <person name="Ge S."/>
            <person name="Xu Q."/>
            <person name="Li N."/>
            <person name="Li G."/>
            <person name="Huang Y."/>
            <person name="Saxena R.K."/>
            <person name="Ji Y."/>
            <person name="Li M."/>
            <person name="Yan X."/>
            <person name="He Y."/>
            <person name="Liu Y."/>
            <person name="Wang X."/>
            <person name="Xiang C."/>
            <person name="Varshney R.K."/>
            <person name="Ding H."/>
            <person name="Gao S."/>
            <person name="Zong X."/>
        </authorList>
    </citation>
    <scope>NUCLEOTIDE SEQUENCE [LARGE SCALE GENOMIC DNA]</scope>
    <source>
        <strain evidence="1 2">cv. Zhongwan 6</strain>
    </source>
</reference>
<accession>A0A9D5B0G9</accession>
<name>A0A9D5B0G9_PEA</name>
<dbReference type="EMBL" id="JAMSHJ010000003">
    <property type="protein sequence ID" value="KAI5425259.1"/>
    <property type="molecule type" value="Genomic_DNA"/>
</dbReference>
<comment type="caution">
    <text evidence="1">The sequence shown here is derived from an EMBL/GenBank/DDBJ whole genome shotgun (WGS) entry which is preliminary data.</text>
</comment>
<dbReference type="AlphaFoldDB" id="A0A9D5B0G9"/>